<dbReference type="EMBL" id="BK015893">
    <property type="protein sequence ID" value="DAD72074.1"/>
    <property type="molecule type" value="Genomic_DNA"/>
</dbReference>
<accession>A0A8S5LQ69</accession>
<name>A0A8S5LQ69_9CAUD</name>
<proteinExistence type="predicted"/>
<sequence length="36" mass="4171">MRETVIWNHERMPIIDGMPASVPDGQPHTPEPWEES</sequence>
<feature type="region of interest" description="Disordered" evidence="1">
    <location>
        <begin position="1"/>
        <end position="36"/>
    </location>
</feature>
<organism evidence="2">
    <name type="scientific">Siphoviridae sp. ctVFv13</name>
    <dbReference type="NCBI Taxonomy" id="2827576"/>
    <lineage>
        <taxon>Viruses</taxon>
        <taxon>Duplodnaviria</taxon>
        <taxon>Heunggongvirae</taxon>
        <taxon>Uroviricota</taxon>
        <taxon>Caudoviricetes</taxon>
    </lineage>
</organism>
<feature type="compositionally biased region" description="Basic and acidic residues" evidence="1">
    <location>
        <begin position="1"/>
        <end position="13"/>
    </location>
</feature>
<protein>
    <submittedName>
        <fullName evidence="2">Uncharacterized protein</fullName>
    </submittedName>
</protein>
<evidence type="ECO:0000313" key="2">
    <source>
        <dbReference type="EMBL" id="DAD72074.1"/>
    </source>
</evidence>
<evidence type="ECO:0000256" key="1">
    <source>
        <dbReference type="SAM" id="MobiDB-lite"/>
    </source>
</evidence>
<reference evidence="2" key="1">
    <citation type="journal article" date="2021" name="Proc. Natl. Acad. Sci. U.S.A.">
        <title>A Catalog of Tens of Thousands of Viruses from Human Metagenomes Reveals Hidden Associations with Chronic Diseases.</title>
        <authorList>
            <person name="Tisza M.J."/>
            <person name="Buck C.B."/>
        </authorList>
    </citation>
    <scope>NUCLEOTIDE SEQUENCE</scope>
    <source>
        <strain evidence="2">CtVFv13</strain>
    </source>
</reference>